<dbReference type="InterPro" id="IPR029044">
    <property type="entry name" value="Nucleotide-diphossugar_trans"/>
</dbReference>
<protein>
    <submittedName>
        <fullName evidence="3">Bifunctional IPC transferase and DIPP synthase</fullName>
    </submittedName>
</protein>
<evidence type="ECO:0000259" key="2">
    <source>
        <dbReference type="Pfam" id="PF24409"/>
    </source>
</evidence>
<dbReference type="Pfam" id="PF01633">
    <property type="entry name" value="Choline_kinase"/>
    <property type="match status" value="1"/>
</dbReference>
<dbReference type="OrthoDB" id="9803871at2"/>
<dbReference type="STRING" id="708126.BW727_100742"/>
<gene>
    <name evidence="3" type="primary">spsI_2</name>
    <name evidence="3" type="ORF">BW727_100742</name>
</gene>
<evidence type="ECO:0000313" key="4">
    <source>
        <dbReference type="Proteomes" id="UP000188993"/>
    </source>
</evidence>
<dbReference type="CDD" id="cd05151">
    <property type="entry name" value="ChoK-like"/>
    <property type="match status" value="1"/>
</dbReference>
<dbReference type="InterPro" id="IPR057055">
    <property type="entry name" value="wHTH-PRTase_assoc"/>
</dbReference>
<evidence type="ECO:0000313" key="3">
    <source>
        <dbReference type="EMBL" id="AQS53135.1"/>
    </source>
</evidence>
<dbReference type="PANTHER" id="PTHR22603:SF66">
    <property type="entry name" value="ETHANOLAMINE KINASE"/>
    <property type="match status" value="1"/>
</dbReference>
<accession>A0A1S6INK1</accession>
<dbReference type="GO" id="GO:0004305">
    <property type="term" value="F:ethanolamine kinase activity"/>
    <property type="evidence" value="ECO:0007669"/>
    <property type="project" value="TreeGrafter"/>
</dbReference>
<dbReference type="InterPro" id="IPR025877">
    <property type="entry name" value="MobA-like_NTP_Trfase"/>
</dbReference>
<reference evidence="3 4" key="1">
    <citation type="journal article" date="2014" name="Int. J. Syst. Evol. Microbiol.">
        <title>Jeotgalibaca dankookensis gen. nov., sp. nov., a member of the family Carnobacteriaceae, isolated from seujeot (Korean traditional food).</title>
        <authorList>
            <person name="Lee D.G."/>
            <person name="Trujillo M.E."/>
            <person name="Kang H."/>
            <person name="Ahn T.Y."/>
        </authorList>
    </citation>
    <scope>NUCLEOTIDE SEQUENCE [LARGE SCALE GENOMIC DNA]</scope>
    <source>
        <strain evidence="3 4">EX-07</strain>
    </source>
</reference>
<dbReference type="InterPro" id="IPR011009">
    <property type="entry name" value="Kinase-like_dom_sf"/>
</dbReference>
<feature type="domain" description="PRTase associated wHTH" evidence="2">
    <location>
        <begin position="12"/>
        <end position="65"/>
    </location>
</feature>
<dbReference type="Gene3D" id="3.90.550.10">
    <property type="entry name" value="Spore Coat Polysaccharide Biosynthesis Protein SpsA, Chain A"/>
    <property type="match status" value="1"/>
</dbReference>
<dbReference type="GO" id="GO:0016779">
    <property type="term" value="F:nucleotidyltransferase activity"/>
    <property type="evidence" value="ECO:0007669"/>
    <property type="project" value="UniProtKB-ARBA"/>
</dbReference>
<dbReference type="EMBL" id="CP019728">
    <property type="protein sequence ID" value="AQS53135.1"/>
    <property type="molecule type" value="Genomic_DNA"/>
</dbReference>
<evidence type="ECO:0000259" key="1">
    <source>
        <dbReference type="Pfam" id="PF12804"/>
    </source>
</evidence>
<dbReference type="AlphaFoldDB" id="A0A1S6INK1"/>
<dbReference type="Gene3D" id="3.30.200.20">
    <property type="entry name" value="Phosphorylase Kinase, domain 1"/>
    <property type="match status" value="1"/>
</dbReference>
<dbReference type="Proteomes" id="UP000188993">
    <property type="component" value="Chromosome"/>
</dbReference>
<dbReference type="Pfam" id="PF24409">
    <property type="entry name" value="wHTH-PRTase_assc"/>
    <property type="match status" value="1"/>
</dbReference>
<dbReference type="PANTHER" id="PTHR22603">
    <property type="entry name" value="CHOLINE/ETHANOALAMINE KINASE"/>
    <property type="match status" value="1"/>
</dbReference>
<dbReference type="KEGG" id="jda:BW727_100742"/>
<keyword evidence="3" id="KW-0808">Transferase</keyword>
<dbReference type="GO" id="GO:0006646">
    <property type="term" value="P:phosphatidylethanolamine biosynthetic process"/>
    <property type="evidence" value="ECO:0007669"/>
    <property type="project" value="TreeGrafter"/>
</dbReference>
<feature type="domain" description="MobA-like NTP transferase" evidence="1">
    <location>
        <begin position="69"/>
        <end position="169"/>
    </location>
</feature>
<dbReference type="SUPFAM" id="SSF56112">
    <property type="entry name" value="Protein kinase-like (PK-like)"/>
    <property type="match status" value="1"/>
</dbReference>
<dbReference type="Gene3D" id="3.90.1200.10">
    <property type="match status" value="1"/>
</dbReference>
<dbReference type="GO" id="GO:0005737">
    <property type="term" value="C:cytoplasm"/>
    <property type="evidence" value="ECO:0007669"/>
    <property type="project" value="TreeGrafter"/>
</dbReference>
<dbReference type="RefSeq" id="WP_062471051.1">
    <property type="nucleotide sequence ID" value="NZ_BBYN01000026.1"/>
</dbReference>
<organism evidence="3 4">
    <name type="scientific">Jeotgalibaca dankookensis</name>
    <dbReference type="NCBI Taxonomy" id="708126"/>
    <lineage>
        <taxon>Bacteria</taxon>
        <taxon>Bacillati</taxon>
        <taxon>Bacillota</taxon>
        <taxon>Bacilli</taxon>
        <taxon>Lactobacillales</taxon>
        <taxon>Carnobacteriaceae</taxon>
        <taxon>Jeotgalibaca</taxon>
    </lineage>
</organism>
<dbReference type="SUPFAM" id="SSF53448">
    <property type="entry name" value="Nucleotide-diphospho-sugar transferases"/>
    <property type="match status" value="1"/>
</dbReference>
<keyword evidence="4" id="KW-1185">Reference proteome</keyword>
<proteinExistence type="predicted"/>
<name>A0A1S6INK1_9LACT</name>
<dbReference type="Pfam" id="PF12804">
    <property type="entry name" value="NTP_transf_3"/>
    <property type="match status" value="1"/>
</dbReference>
<sequence>MNIYEYDALNYIINKGYTNQRLIAESTSYSLGKINKAISKLTDEGYLDNQFKLTDKARREINAKKPRHAIILAAGYGMRMVPINTEVPKGLLEVNGETLIERLILQLHDAGIFKIDIVVGFMKDRYEFLIDKYDVQLVYNPDYDSKNNLHSLNLMSDQLSNTYILPCDIWLEKNPFSTYELYSWYSVTETIDSGSTVRINRQKELIPTSKGKQANTMIGIAYFLDEDAKVLKNNLKKYSADEKYNDSFWEEALFYGENKLTVYARIYHPRNVFEIDTYEQLRELDGKSSHLDTDIISLISKEMGVETRDIQKIVVLKKGMTNRSFRFSVMGKQYIMRIPGEGTDKLINREHEYEVYQTIKKLHISDEVVYMSPENGYKITEYLHDAREADPDNPEDVKRAIQKLRSFHELKLQVPHSFDIYKEIEFYESLWEGKPSIFRDYQKTKEKVFTLKSIIDSLPKEWALTHIDAVPDNVLFVGDEIRLIDWEYAGMQDPHLDIAMFAIYSLYNRQQVDDLIAIYFPDGCTNEVRMKIYAYIAIGGLLWSNWCEFKRHKGVEFGEYSLRQYRYAKEYYAVVMEEFINKDN</sequence>